<gene>
    <name evidence="1" type="ORF">ERS007657_00842</name>
    <name evidence="2" type="ORF">ERS007703_00869</name>
</gene>
<protein>
    <submittedName>
        <fullName evidence="2">Uncharacterized protein</fullName>
    </submittedName>
</protein>
<sequence>MAEDATTMLADVARYYASKLEAHGTRAASIGTAKPGRRCALTSWCALSMRRTHFRSTI</sequence>
<evidence type="ECO:0000313" key="3">
    <source>
        <dbReference type="Proteomes" id="UP000038802"/>
    </source>
</evidence>
<dbReference type="AlphaFoldDB" id="A0A0Q3YGF4"/>
<reference evidence="2" key="2">
    <citation type="submission" date="2015-03" db="EMBL/GenBank/DDBJ databases">
        <authorList>
            <person name="Murphy D."/>
        </authorList>
    </citation>
    <scope>NUCLEOTIDE SEQUENCE [LARGE SCALE GENOMIC DNA]</scope>
    <source>
        <strain evidence="2">K00500041</strain>
    </source>
</reference>
<proteinExistence type="predicted"/>
<reference evidence="3 4" key="1">
    <citation type="submission" date="2015-03" db="EMBL/GenBank/DDBJ databases">
        <authorList>
            <consortium name="Pathogen Informatics"/>
        </authorList>
    </citation>
    <scope>NUCLEOTIDE SEQUENCE [LARGE SCALE GENOMIC DNA]</scope>
    <source>
        <strain evidence="1 4">C09601061</strain>
        <strain evidence="3">K00500041</strain>
    </source>
</reference>
<dbReference type="Proteomes" id="UP000038802">
    <property type="component" value="Unassembled WGS sequence"/>
</dbReference>
<evidence type="ECO:0000313" key="4">
    <source>
        <dbReference type="Proteomes" id="UP000046680"/>
    </source>
</evidence>
<organism evidence="2 3">
    <name type="scientific">Mycobacterium tuberculosis</name>
    <dbReference type="NCBI Taxonomy" id="1773"/>
    <lineage>
        <taxon>Bacteria</taxon>
        <taxon>Bacillati</taxon>
        <taxon>Actinomycetota</taxon>
        <taxon>Actinomycetes</taxon>
        <taxon>Mycobacteriales</taxon>
        <taxon>Mycobacteriaceae</taxon>
        <taxon>Mycobacterium</taxon>
        <taxon>Mycobacterium tuberculosis complex</taxon>
    </lineage>
</organism>
<dbReference type="EMBL" id="CSAE01000061">
    <property type="protein sequence ID" value="COV22500.1"/>
    <property type="molecule type" value="Genomic_DNA"/>
</dbReference>
<dbReference type="PATRIC" id="fig|1773.206.peg.1287"/>
<evidence type="ECO:0000313" key="2">
    <source>
        <dbReference type="EMBL" id="COV22500.1"/>
    </source>
</evidence>
<evidence type="ECO:0000313" key="1">
    <source>
        <dbReference type="EMBL" id="CFR70099.1"/>
    </source>
</evidence>
<dbReference type="EMBL" id="CGCX01000215">
    <property type="protein sequence ID" value="CFR70099.1"/>
    <property type="molecule type" value="Genomic_DNA"/>
</dbReference>
<name>A0A0Q3YGF4_MYCTX</name>
<accession>A0A0Q3YGF4</accession>
<dbReference type="Proteomes" id="UP000046680">
    <property type="component" value="Unassembled WGS sequence"/>
</dbReference>